<dbReference type="PANTHER" id="PTHR19328:SF13">
    <property type="entry name" value="HIPL1 PROTEIN"/>
    <property type="match status" value="1"/>
</dbReference>
<dbReference type="Pfam" id="PF07995">
    <property type="entry name" value="GSDH"/>
    <property type="match status" value="2"/>
</dbReference>
<protein>
    <submittedName>
        <fullName evidence="4">Glucose/arabinose dehydrogenase, beta-propeller fold</fullName>
    </submittedName>
    <submittedName>
        <fullName evidence="3">PKD domain-containing protein</fullName>
    </submittedName>
</protein>
<dbReference type="InterPro" id="IPR022409">
    <property type="entry name" value="PKD/Chitinase_dom"/>
</dbReference>
<evidence type="ECO:0000313" key="6">
    <source>
        <dbReference type="Proteomes" id="UP000296733"/>
    </source>
</evidence>
<feature type="region of interest" description="Disordered" evidence="1">
    <location>
        <begin position="1233"/>
        <end position="1271"/>
    </location>
</feature>
<feature type="region of interest" description="Disordered" evidence="1">
    <location>
        <begin position="813"/>
        <end position="850"/>
    </location>
</feature>
<feature type="domain" description="PKD" evidence="2">
    <location>
        <begin position="1770"/>
        <end position="1860"/>
    </location>
</feature>
<dbReference type="InterPro" id="IPR015919">
    <property type="entry name" value="Cadherin-like_sf"/>
</dbReference>
<dbReference type="Pfam" id="PF18911">
    <property type="entry name" value="PKD_4"/>
    <property type="match status" value="6"/>
</dbReference>
<feature type="domain" description="PKD" evidence="2">
    <location>
        <begin position="3105"/>
        <end position="3193"/>
    </location>
</feature>
<evidence type="ECO:0000256" key="1">
    <source>
        <dbReference type="SAM" id="MobiDB-lite"/>
    </source>
</evidence>
<dbReference type="InterPro" id="IPR008979">
    <property type="entry name" value="Galactose-bd-like_sf"/>
</dbReference>
<dbReference type="CDD" id="cd00146">
    <property type="entry name" value="PKD"/>
    <property type="match status" value="6"/>
</dbReference>
<dbReference type="Pfam" id="PF11721">
    <property type="entry name" value="Malectin"/>
    <property type="match status" value="7"/>
</dbReference>
<evidence type="ECO:0000259" key="2">
    <source>
        <dbReference type="PROSITE" id="PS50093"/>
    </source>
</evidence>
<dbReference type="SUPFAM" id="SSF50952">
    <property type="entry name" value="Soluble quinoprotein glucose dehydrogenase"/>
    <property type="match status" value="2"/>
</dbReference>
<dbReference type="EMBL" id="FNVN01000003">
    <property type="protein sequence ID" value="SEG47851.1"/>
    <property type="molecule type" value="Genomic_DNA"/>
</dbReference>
<feature type="domain" description="PKD" evidence="2">
    <location>
        <begin position="3376"/>
        <end position="3466"/>
    </location>
</feature>
<dbReference type="InterPro" id="IPR012938">
    <property type="entry name" value="Glc/Sorbosone_DH"/>
</dbReference>
<sequence length="3629" mass="383839">MTDKTRIRLLAVLAAMFMITSPMAGVAGASAVSDAGMSHAVGSDQVKQPQLDPPIPDDSADAASQTETQQRAIQPVEEQAAIQTSGELAEIQPSGFDKETVLSGLNQPTATTFLPDGRMLLLQKGGEVLIVNPDTGATSPYMSITDLDTAGEEGLIDITLDPNFQQNNYIYIYYTPESSGKNRIARFTHQENGGGLQSTADPSSEFVVWEDNSERKSNYHHGGGLDFGPDGKLYLTIGEEVDGNQAQDLTEAGGSVIRVNKDGTIPQDNPFVDGPGGNVDAIWAYGLRNPFRAEWDLQAENPRYYIAEVGGNDQATAQEDLHIGEKGANYGWPDCEGACDNPDYTDALYTYSHEGSGASITGGVVYHGDQFPSQYEGTYFFADYVRGWMKYLTFDSSGEVQSVNTFDDNAGAVVEIDQGPDGSLYYLDIASGTLQKVSYDATTDAEPTLDSIGTTFVDEGQTKQVTVSASDADGDPLTLSAENLPGFASFTDNGDGTGTLTLAPQSGEAGQYQATVSVSDGDDTDSETFTISVLEPGMDQVAYRVHAGAGTIAAVDNGPDWESDTTYMQTLGDTSDWSGTTYTVDDSVPASTPDAVFETERWPSSGSTIEYDFPVTQGETYEVRLYFIEQYSEAQDVGDRVMDVSLEGQTVLNDYDIVADAGYKTGTMQNFTVTASDGTLDLSFDQDGGTHNPLMYGVEIVKQSPDNDQPTASFTYSPSDPTTGESVSFDAAGSSDSDGSIQSYDWDFDGDGTTDATGESVSHTFASSGDQTVELTVTDDGGATATATQTVSVSSTQQGQQVLYRVSAGGPEIAVQNGPDWESDNGTAPSQYRVGGGDGATDWNSFTPDPPLQYDVGSAVPASTPDAVFEYERYGNDGSVDWEFPVTQGETYEVRLYFIEQYSEANGTGERVMDVSMEGQTVLNDYDVVAEVGYKNATMKSFEVTADDGNLDISVAQDGGDHNPNVFGVEVIQPGTDGANQPPEATIDAPADGSLFQAGDTINFSGSATDPEDGTLSGTDLEWTVRFLHNEHWHPYLDSVSGSSGSFTVPTSGHDFHDDTAYQINLTATDSQGATDTETVVVEPDKVDLTFDTQPSGLEIDIDSIPHTTPQVHDSLIGFEHTVSAPQTQCMDGTEYQFEGWSDGGAAQHTITVPNSDTTYTANYTAVGPCDGGDSTIAQAVASQNAPADQIDLQEIQLAINWWSTSAEVPNTGGETISLQEIQQLINAWSTSATVGDGGDGNQAPDAAFTVSPSDPATDEQVSFDASGSSDSDGAIASYEWDFGDGTTATGASPSHAYDSAGTYTVTLTVTDDDGAIDTTTQQVTVSAPHTQYVVYRLNAGNSSVPAVDDGPDWENDTEYLQAAGQQSTPDTWGANYSVGNAVPDSTPDAIFESERWTDAGPIDYDIPVTAGETYEVRLYFIEQWSQAQNSGDRVMDVSMEGQTVLNDYDTVAEVGYKNATMETIEVTPQDGALDLTLTQDGGSAKPFVYGIEILTEGGEQVNQPPTAGFHVHDPVAGQSATYHSESTDSDGSIQSYEWDFDGDGTFEESTTNAQIQHTFDSGGDYDVTLKVTDDDGATDTATQTVTVASQSSEQIIYRVNTGGPELQATDGGPNWAVDNATDGSQSPYLVGDGDVTVHDTQFNVTDSVPQSTPDQIFVTERYVDQQMSWDFPATAGETYEVRLYYIEQWDPNAQEGARIFDVAAEGQTVQNDYDVMADVGFDNATMKSFTVTADDGTLDIDFSQDGGGAYPLIYGIEIIQQGDGGNVPPTASFSASTTSASSGQSISFDASGSNDPDGAIQSYAWDFDGDGTTDTTGPTASHAFSNVGTYTVELTVTDDGGATAMATEQISVTEPSDGTFQTEQMTSGLDQPVAMEVLPDDRMLILERGGDVLIAEEQGSSLSTSEYLSLSSVSTNGEQGLLGVTIDPDFQSNGYVYLYYTNENTDTNQISRVVHQENGGGLQSTADPTTETKIWNSSIQGDATYHHGGGLDFGPDGKLYLSTGEQFTASRAQDLSSTGGKIIRINKDGSIPSDNPYVDDGDPNTRGDIWASGLRNPFRAEWDHQTDRFFVAEVGLDTAEDIHLGKKGANYGWPDCEGECSDPAYDDPIYTYGHDVGGSITGGDFYRGSQFPSEYEGAYFYGDYVAGWIKYLTFDSDGNVTGSYDFKSDANNVVEIDQGPDGSLYYIDITGSIHRVSFQPAEEGSASLSLNEGNSNIDTSTWKSGAVEIENTGDKQIESVTFDLSTAAMPDIVFGPLTDSGTPGNAVKDASGAGGFQTSYSEPHDGNPDDGYDQLTFTYDDFQPGETFTVSLDTDALSVKGATPIQQGLEISGLETTGTTVTIEYADGTTQTTTPFSDGSAAGAVATAKSDVPAAPSLGVEEVTLDGGALDARHSAATVASAQQTVEVSGEPNSTVRVLRFEGELNLEDVSGYDLESYEANRILNFDEQTVTLDENGEATVDVTLSNSSAAGGLNYIVAVGEDAQGDTGLTSDPIVLDYDPDAAQPSGGEATVAITTTEAAFPEGMVTLQDATTYFEDSVQITNTGDQQIESLTIDKSTSLIENMVYDPTGCAGDGGCNPGATDIRIVNENGAVLTSHEFQKPVNGVDGTDGYKALHMKFDDFDPGETVTYASDGDPNTIKGGGGQQSVLAGPESGIDLTGTTVTASFADGTTASSGTFNEGSLAGSTGVARANAPDAPSIDAQNLTLQATTLSDRHTAATVADADQTIEISGPPGETVRLMHAEATLLLEDVPTYDGTPGYDIEPYEANNVENYTITDVQIDQNGEATVDATLTNLTGELTSPADKSGFNYFVATVQGDDGHAGTASNVVILKLEEGSQTPSIQPVDDQFLTEGDSTTVTVEATDPNGDALTLSASNLPDFASFTDNGDGTGTLTLSPQTDDAGNYDLTLSASDGEHTTTQQVTVGVSEPGADQVVHRLHAGSGTISAIDGGPDWGSDSQYMTTAGDTSDWTGTTYTVGPSVPASTPDAVFETERYPTGGSTIDYDLPVTQGETYEVRLYFIEQYSDTQNPGDRVFDVTIDGQTVLNDYDVVADVGYKNATMESFEVTADDGTLDLSFSQASGASPFMYGVEVVKSGASNQAPNASLTASSTSVETSQTVDFDAAGSSDPDGSIASYEWDFDDGTTATGPTPSHSYDSAGTYTVEVTVTDDGGATDTATTTVTVTESTTSSILYRLNAGGPEIAAIDGGPDWESDNTTQPSQHIIDDGSVGTTNWLTFENGPLNYDVGAAVPASTPDAVFEYERYATDDELAYSFPVTQGETYEVRLYYIEQYESANGSSDRVIDVTVEGQTVLNDYDTSNEVGFKNGTMESAEVTADDGTLDLTIADVSDENSANLFAIEVLEATGGAANQAPNASVTASATDVETGESIDFDASASSDPDGSIASYEWDFDGDGTTDATGAQASHAFQSAGTYQVNLTVTDDAGATASAQQTISVSEPASSNVVYRVNTGGSEVSVSDEPNWENDSSYLLTNGGVTTHDTQFNVTDSVPTGTSEQIFVTERWPSSGSTLDYEFSVTQGETYEVRLYFIEQWAPNDQEGTRIFDVTAEGQTVLNDYDIMTDVGFDNATMKSFEVTADDGTLDISLTKDGGSANPFVYGIEIVEKES</sequence>
<feature type="domain" description="PKD" evidence="2">
    <location>
        <begin position="1245"/>
        <end position="1329"/>
    </location>
</feature>
<evidence type="ECO:0000313" key="3">
    <source>
        <dbReference type="EMBL" id="QCC47585.1"/>
    </source>
</evidence>
<reference evidence="4 5" key="1">
    <citation type="submission" date="2016-10" db="EMBL/GenBank/DDBJ databases">
        <authorList>
            <person name="de Groot N.N."/>
        </authorList>
    </citation>
    <scope>NUCLEOTIDE SEQUENCE [LARGE SCALE GENOMIC DNA]</scope>
    <source>
        <strain evidence="4 5">CGMCC 1.10331</strain>
    </source>
</reference>
<keyword evidence="5" id="KW-1185">Reference proteome</keyword>
<dbReference type="Pfam" id="PF17963">
    <property type="entry name" value="Big_9"/>
    <property type="match status" value="2"/>
</dbReference>
<name>A0A1H6AH68_9EURY</name>
<dbReference type="Gene3D" id="2.60.120.430">
    <property type="entry name" value="Galactose-binding lectin"/>
    <property type="match status" value="7"/>
</dbReference>
<dbReference type="EMBL" id="CP031311">
    <property type="protein sequence ID" value="QCC47585.1"/>
    <property type="molecule type" value="Genomic_DNA"/>
</dbReference>
<dbReference type="InterPro" id="IPR035986">
    <property type="entry name" value="PKD_dom_sf"/>
</dbReference>
<dbReference type="InterPro" id="IPR011041">
    <property type="entry name" value="Quinoprot_gluc/sorb_DH_b-prop"/>
</dbReference>
<feature type="domain" description="PKD" evidence="2">
    <location>
        <begin position="710"/>
        <end position="800"/>
    </location>
</feature>
<dbReference type="PANTHER" id="PTHR19328">
    <property type="entry name" value="HEDGEHOG-INTERACTING PROTEIN"/>
    <property type="match status" value="1"/>
</dbReference>
<feature type="compositionally biased region" description="Low complexity" evidence="1">
    <location>
        <begin position="1771"/>
        <end position="1788"/>
    </location>
</feature>
<dbReference type="Proteomes" id="UP000236740">
    <property type="component" value="Unassembled WGS sequence"/>
</dbReference>
<dbReference type="SUPFAM" id="SSF49785">
    <property type="entry name" value="Galactose-binding domain-like"/>
    <property type="match status" value="1"/>
</dbReference>
<dbReference type="InterPro" id="IPR000601">
    <property type="entry name" value="PKD_dom"/>
</dbReference>
<reference evidence="3 6" key="2">
    <citation type="journal article" date="2019" name="Nat. Commun.">
        <title>A new type of DNA phosphorothioation-based antiviral system in archaea.</title>
        <authorList>
            <person name="Xiong L."/>
            <person name="Liu S."/>
            <person name="Chen S."/>
            <person name="Xiao Y."/>
            <person name="Zhu B."/>
            <person name="Gao Y."/>
            <person name="Zhang Y."/>
            <person name="Chen B."/>
            <person name="Luo J."/>
            <person name="Deng Z."/>
            <person name="Chen X."/>
            <person name="Wang L."/>
            <person name="Chen S."/>
        </authorList>
    </citation>
    <scope>NUCLEOTIDE SEQUENCE [LARGE SCALE GENOMIC DNA]</scope>
    <source>
        <strain evidence="3 6">CGMCC 1.10331</strain>
    </source>
</reference>
<dbReference type="InterPro" id="IPR006644">
    <property type="entry name" value="Cadg"/>
</dbReference>
<dbReference type="InterPro" id="IPR013783">
    <property type="entry name" value="Ig-like_fold"/>
</dbReference>
<dbReference type="InterPro" id="IPR021720">
    <property type="entry name" value="Malectin_dom"/>
</dbReference>
<feature type="compositionally biased region" description="Low complexity" evidence="1">
    <location>
        <begin position="726"/>
        <end position="745"/>
    </location>
</feature>
<evidence type="ECO:0000313" key="5">
    <source>
        <dbReference type="Proteomes" id="UP000236740"/>
    </source>
</evidence>
<feature type="domain" description="PKD" evidence="2">
    <location>
        <begin position="1517"/>
        <end position="1595"/>
    </location>
</feature>
<feature type="region of interest" description="Disordered" evidence="1">
    <location>
        <begin position="1766"/>
        <end position="1803"/>
    </location>
</feature>
<dbReference type="GO" id="GO:0016020">
    <property type="term" value="C:membrane"/>
    <property type="evidence" value="ECO:0007669"/>
    <property type="project" value="InterPro"/>
</dbReference>
<evidence type="ECO:0000313" key="4">
    <source>
        <dbReference type="EMBL" id="SEG47851.1"/>
    </source>
</evidence>
<dbReference type="PROSITE" id="PS50093">
    <property type="entry name" value="PKD"/>
    <property type="match status" value="6"/>
</dbReference>
<organism evidence="4 5">
    <name type="scientific">Halobellus limi</name>
    <dbReference type="NCBI Taxonomy" id="699433"/>
    <lineage>
        <taxon>Archaea</taxon>
        <taxon>Methanobacteriati</taxon>
        <taxon>Methanobacteriota</taxon>
        <taxon>Stenosarchaea group</taxon>
        <taxon>Halobacteria</taxon>
        <taxon>Halobacteriales</taxon>
        <taxon>Haloferacaceae</taxon>
        <taxon>Halobellus</taxon>
    </lineage>
</organism>
<dbReference type="Gene3D" id="2.60.40.10">
    <property type="entry name" value="Immunoglobulins"/>
    <property type="match status" value="9"/>
</dbReference>
<dbReference type="SUPFAM" id="SSF49313">
    <property type="entry name" value="Cadherin-like"/>
    <property type="match status" value="2"/>
</dbReference>
<dbReference type="Proteomes" id="UP000296733">
    <property type="component" value="Chromosome"/>
</dbReference>
<dbReference type="Gene3D" id="2.120.10.30">
    <property type="entry name" value="TolB, C-terminal domain"/>
    <property type="match status" value="2"/>
</dbReference>
<dbReference type="SMART" id="SM00089">
    <property type="entry name" value="PKD"/>
    <property type="match status" value="9"/>
</dbReference>
<dbReference type="SMART" id="SM00736">
    <property type="entry name" value="CADG"/>
    <property type="match status" value="2"/>
</dbReference>
<dbReference type="GO" id="GO:0005509">
    <property type="term" value="F:calcium ion binding"/>
    <property type="evidence" value="ECO:0007669"/>
    <property type="project" value="InterPro"/>
</dbReference>
<gene>
    <name evidence="3" type="ORF">DV707_07895</name>
    <name evidence="4" type="ORF">SAMN04488133_2321</name>
</gene>
<feature type="region of interest" description="Disordered" evidence="1">
    <location>
        <begin position="40"/>
        <end position="69"/>
    </location>
</feature>
<feature type="region of interest" description="Disordered" evidence="1">
    <location>
        <begin position="704"/>
        <end position="768"/>
    </location>
</feature>
<feature type="compositionally biased region" description="Polar residues" evidence="1">
    <location>
        <begin position="759"/>
        <end position="768"/>
    </location>
</feature>
<feature type="compositionally biased region" description="Polar residues" evidence="1">
    <location>
        <begin position="704"/>
        <end position="725"/>
    </location>
</feature>
<dbReference type="SUPFAM" id="SSF49299">
    <property type="entry name" value="PKD domain"/>
    <property type="match status" value="6"/>
</dbReference>
<accession>A0A1H6AH68</accession>
<proteinExistence type="predicted"/>
<feature type="region of interest" description="Disordered" evidence="1">
    <location>
        <begin position="3394"/>
        <end position="3423"/>
    </location>
</feature>
<dbReference type="InterPro" id="IPR011042">
    <property type="entry name" value="6-blade_b-propeller_TolB-like"/>
</dbReference>
<dbReference type="KEGG" id="hlm:DV707_07895"/>